<dbReference type="AlphaFoldDB" id="A0A2N3LFD8"/>
<name>A0A2N3LFD8_9BACI</name>
<dbReference type="PANTHER" id="PTHR43861:SF1">
    <property type="entry name" value="TRANS-ACONITATE 2-METHYLTRANSFERASE"/>
    <property type="match status" value="1"/>
</dbReference>
<dbReference type="RefSeq" id="WP_101355866.1">
    <property type="nucleotide sequence ID" value="NZ_PIQO01000019.1"/>
</dbReference>
<dbReference type="Gene3D" id="2.20.25.110">
    <property type="entry name" value="S-adenosyl-L-methionine-dependent methyltransferases"/>
    <property type="match status" value="1"/>
</dbReference>
<dbReference type="CDD" id="cd02440">
    <property type="entry name" value="AdoMet_MTases"/>
    <property type="match status" value="1"/>
</dbReference>
<reference evidence="4 5" key="1">
    <citation type="submission" date="2017-11" db="EMBL/GenBank/DDBJ databases">
        <title>Bacillus camelliae sp. nov., isolated from pu'er tea.</title>
        <authorList>
            <person name="Niu L."/>
        </authorList>
    </citation>
    <scope>NUCLEOTIDE SEQUENCE [LARGE SCALE GENOMIC DNA]</scope>
    <source>
        <strain evidence="4 5">7578-1</strain>
    </source>
</reference>
<dbReference type="EMBL" id="PIQO01000019">
    <property type="protein sequence ID" value="PKR83348.1"/>
    <property type="molecule type" value="Genomic_DNA"/>
</dbReference>
<dbReference type="Proteomes" id="UP000233440">
    <property type="component" value="Unassembled WGS sequence"/>
</dbReference>
<evidence type="ECO:0000313" key="5">
    <source>
        <dbReference type="Proteomes" id="UP000233440"/>
    </source>
</evidence>
<gene>
    <name evidence="4" type="ORF">CWO92_19405</name>
</gene>
<comment type="caution">
    <text evidence="4">The sequence shown here is derived from an EMBL/GenBank/DDBJ whole genome shotgun (WGS) entry which is preliminary data.</text>
</comment>
<dbReference type="GO" id="GO:0008168">
    <property type="term" value="F:methyltransferase activity"/>
    <property type="evidence" value="ECO:0007669"/>
    <property type="project" value="UniProtKB-KW"/>
</dbReference>
<evidence type="ECO:0000259" key="3">
    <source>
        <dbReference type="Pfam" id="PF13649"/>
    </source>
</evidence>
<proteinExistence type="predicted"/>
<keyword evidence="1 4" id="KW-0489">Methyltransferase</keyword>
<organism evidence="4 5">
    <name type="scientific">Heyndrickxia camelliae</name>
    <dbReference type="NCBI Taxonomy" id="1707093"/>
    <lineage>
        <taxon>Bacteria</taxon>
        <taxon>Bacillati</taxon>
        <taxon>Bacillota</taxon>
        <taxon>Bacilli</taxon>
        <taxon>Bacillales</taxon>
        <taxon>Bacillaceae</taxon>
        <taxon>Heyndrickxia</taxon>
    </lineage>
</organism>
<evidence type="ECO:0000256" key="1">
    <source>
        <dbReference type="ARBA" id="ARBA00022603"/>
    </source>
</evidence>
<evidence type="ECO:0000313" key="4">
    <source>
        <dbReference type="EMBL" id="PKR83348.1"/>
    </source>
</evidence>
<dbReference type="GO" id="GO:0032259">
    <property type="term" value="P:methylation"/>
    <property type="evidence" value="ECO:0007669"/>
    <property type="project" value="UniProtKB-KW"/>
</dbReference>
<dbReference type="Gene3D" id="3.40.50.150">
    <property type="entry name" value="Vaccinia Virus protein VP39"/>
    <property type="match status" value="1"/>
</dbReference>
<dbReference type="InterPro" id="IPR029063">
    <property type="entry name" value="SAM-dependent_MTases_sf"/>
</dbReference>
<keyword evidence="2 4" id="KW-0808">Transferase</keyword>
<accession>A0A2N3LFD8</accession>
<dbReference type="PANTHER" id="PTHR43861">
    <property type="entry name" value="TRANS-ACONITATE 2-METHYLTRANSFERASE-RELATED"/>
    <property type="match status" value="1"/>
</dbReference>
<sequence length="253" mass="29777">MDKDNFQEYEDPILYDKENEAFTDEIPFLLKWASKSAGPIIDLACGTGRATIPLADKGYEMIGVDIHKGMLDAANMKSKNLHLPIKWVQQDCTSLDLHVQSEFMYMVGNSFQHFLTNEDQDKLLTSVNKQLKPNGIFIFGTRFPSYEELLQPSTEEYWRSFQENQIKVDVYTISRYDALDQIQHYITIRKFMNEKGEVIDEKRTNIKLRYVFPKEMERLLTENGFEIIDVYKNWKEEPITSDSYEMVYVCRKK</sequence>
<evidence type="ECO:0000256" key="2">
    <source>
        <dbReference type="ARBA" id="ARBA00022679"/>
    </source>
</evidence>
<keyword evidence="5" id="KW-1185">Reference proteome</keyword>
<dbReference type="OrthoDB" id="9811589at2"/>
<dbReference type="InterPro" id="IPR041698">
    <property type="entry name" value="Methyltransf_25"/>
</dbReference>
<dbReference type="Pfam" id="PF13649">
    <property type="entry name" value="Methyltransf_25"/>
    <property type="match status" value="1"/>
</dbReference>
<dbReference type="SUPFAM" id="SSF53335">
    <property type="entry name" value="S-adenosyl-L-methionine-dependent methyltransferases"/>
    <property type="match status" value="1"/>
</dbReference>
<protein>
    <submittedName>
        <fullName evidence="4">Class I SAM-dependent methyltransferase</fullName>
    </submittedName>
</protein>
<feature type="domain" description="Methyltransferase" evidence="3">
    <location>
        <begin position="40"/>
        <end position="135"/>
    </location>
</feature>